<sequence length="185" mass="21503">MLKTTMNSDQAVTNIRQKSDLLLSKSDKHDNFIAQDEKRFPSKLDFGSPFPRPLPKVSKNFTLVAQLFVEFLCYYSEFDFENSFISIRNSRVEKRNSINNKSCISSNVKVYIEDPFDSHNPGRTVHSVEKMRYIFRATLKKFVPDNNENKNKSKNADNDFKLPSLNDILTMKLSDNLNGRNEDYD</sequence>
<organism evidence="5 6">
    <name type="scientific">Caenorhabditis tropicalis</name>
    <dbReference type="NCBI Taxonomy" id="1561998"/>
    <lineage>
        <taxon>Eukaryota</taxon>
        <taxon>Metazoa</taxon>
        <taxon>Ecdysozoa</taxon>
        <taxon>Nematoda</taxon>
        <taxon>Chromadorea</taxon>
        <taxon>Rhabditida</taxon>
        <taxon>Rhabditina</taxon>
        <taxon>Rhabditomorpha</taxon>
        <taxon>Rhabditoidea</taxon>
        <taxon>Rhabditidae</taxon>
        <taxon>Peloderinae</taxon>
        <taxon>Caenorhabditis</taxon>
    </lineage>
</organism>
<dbReference type="Pfam" id="PF03828">
    <property type="entry name" value="PAP_assoc"/>
    <property type="match status" value="1"/>
</dbReference>
<keyword evidence="3" id="KW-0460">Magnesium</keyword>
<dbReference type="WBParaSite" id="Csp11.Scaffold630.g16831.t1">
    <property type="protein sequence ID" value="Csp11.Scaffold630.g16831.t1"/>
    <property type="gene ID" value="Csp11.Scaffold630.g16831"/>
</dbReference>
<dbReference type="Proteomes" id="UP000095282">
    <property type="component" value="Unplaced"/>
</dbReference>
<reference evidence="6" key="1">
    <citation type="submission" date="2016-11" db="UniProtKB">
        <authorList>
            <consortium name="WormBaseParasite"/>
        </authorList>
    </citation>
    <scope>IDENTIFICATION</scope>
</reference>
<dbReference type="GO" id="GO:0031123">
    <property type="term" value="P:RNA 3'-end processing"/>
    <property type="evidence" value="ECO:0007669"/>
    <property type="project" value="TreeGrafter"/>
</dbReference>
<dbReference type="STRING" id="1561998.A0A1I7UKC7"/>
<protein>
    <submittedName>
        <fullName evidence="6">PAP-associated domain-containing protein</fullName>
    </submittedName>
</protein>
<dbReference type="AlphaFoldDB" id="A0A1I7UKC7"/>
<evidence type="ECO:0000256" key="1">
    <source>
        <dbReference type="ARBA" id="ARBA00022679"/>
    </source>
</evidence>
<evidence type="ECO:0000256" key="3">
    <source>
        <dbReference type="ARBA" id="ARBA00022842"/>
    </source>
</evidence>
<keyword evidence="5" id="KW-1185">Reference proteome</keyword>
<evidence type="ECO:0000256" key="2">
    <source>
        <dbReference type="ARBA" id="ARBA00022723"/>
    </source>
</evidence>
<dbReference type="PANTHER" id="PTHR12271:SF128">
    <property type="entry name" value="PAP-ASSOCIATED DOMAIN-CONTAINING PROTEIN"/>
    <property type="match status" value="1"/>
</dbReference>
<keyword evidence="1" id="KW-0808">Transferase</keyword>
<dbReference type="GO" id="GO:0050265">
    <property type="term" value="F:RNA uridylyltransferase activity"/>
    <property type="evidence" value="ECO:0007669"/>
    <property type="project" value="TreeGrafter"/>
</dbReference>
<accession>A0A1I7UKC7</accession>
<name>A0A1I7UKC7_9PELO</name>
<keyword evidence="2" id="KW-0479">Metal-binding</keyword>
<dbReference type="Gene3D" id="1.10.1410.10">
    <property type="match status" value="1"/>
</dbReference>
<proteinExistence type="predicted"/>
<dbReference type="eggNOG" id="KOG2277">
    <property type="taxonomic scope" value="Eukaryota"/>
</dbReference>
<evidence type="ECO:0000313" key="5">
    <source>
        <dbReference type="Proteomes" id="UP000095282"/>
    </source>
</evidence>
<feature type="domain" description="PAP-associated" evidence="4">
    <location>
        <begin position="65"/>
        <end position="120"/>
    </location>
</feature>
<evidence type="ECO:0000259" key="4">
    <source>
        <dbReference type="Pfam" id="PF03828"/>
    </source>
</evidence>
<dbReference type="SUPFAM" id="SSF81631">
    <property type="entry name" value="PAP/OAS1 substrate-binding domain"/>
    <property type="match status" value="1"/>
</dbReference>
<dbReference type="GO" id="GO:0046872">
    <property type="term" value="F:metal ion binding"/>
    <property type="evidence" value="ECO:0007669"/>
    <property type="project" value="UniProtKB-KW"/>
</dbReference>
<evidence type="ECO:0000313" key="6">
    <source>
        <dbReference type="WBParaSite" id="Csp11.Scaffold630.g16831.t1"/>
    </source>
</evidence>
<dbReference type="InterPro" id="IPR002058">
    <property type="entry name" value="PAP_assoc"/>
</dbReference>
<dbReference type="PANTHER" id="PTHR12271">
    <property type="entry name" value="POLY A POLYMERASE CID PAP -RELATED"/>
    <property type="match status" value="1"/>
</dbReference>